<dbReference type="FunFam" id="3.40.50.300:FF:000086">
    <property type="entry name" value="Ras-related small GTPase"/>
    <property type="match status" value="1"/>
</dbReference>
<dbReference type="PANTHER" id="PTHR47981">
    <property type="entry name" value="RAB FAMILY"/>
    <property type="match status" value="1"/>
</dbReference>
<comment type="similarity">
    <text evidence="2">Belongs to the small GTPase superfamily. Rab family.</text>
</comment>
<dbReference type="GO" id="GO:0003924">
    <property type="term" value="F:GTPase activity"/>
    <property type="evidence" value="ECO:0007669"/>
    <property type="project" value="InterPro"/>
</dbReference>
<dbReference type="GO" id="GO:0031902">
    <property type="term" value="C:late endosome membrane"/>
    <property type="evidence" value="ECO:0007669"/>
    <property type="project" value="UniProtKB-SubCell"/>
</dbReference>
<comment type="subcellular location">
    <subcellularLocation>
        <location evidence="1">Late endosome membrane</location>
    </subcellularLocation>
</comment>
<dbReference type="SMART" id="SM00173">
    <property type="entry name" value="RAS"/>
    <property type="match status" value="1"/>
</dbReference>
<dbReference type="GO" id="GO:0005525">
    <property type="term" value="F:GTP binding"/>
    <property type="evidence" value="ECO:0007669"/>
    <property type="project" value="UniProtKB-KW"/>
</dbReference>
<evidence type="ECO:0000256" key="4">
    <source>
        <dbReference type="ARBA" id="ARBA00023134"/>
    </source>
</evidence>
<dbReference type="PANTHER" id="PTHR47981:SF20">
    <property type="entry name" value="RAS-RELATED PROTEIN RAB-7A"/>
    <property type="match status" value="1"/>
</dbReference>
<keyword evidence="3" id="KW-0547">Nucleotide-binding</keyword>
<dbReference type="PROSITE" id="PS51419">
    <property type="entry name" value="RAB"/>
    <property type="match status" value="1"/>
</dbReference>
<dbReference type="Pfam" id="PF00071">
    <property type="entry name" value="Ras"/>
    <property type="match status" value="1"/>
</dbReference>
<dbReference type="PRINTS" id="PR00449">
    <property type="entry name" value="RASTRNSFRMNG"/>
</dbReference>
<dbReference type="NCBIfam" id="TIGR00231">
    <property type="entry name" value="small_GTP"/>
    <property type="match status" value="1"/>
</dbReference>
<evidence type="ECO:0000256" key="3">
    <source>
        <dbReference type="ARBA" id="ARBA00022741"/>
    </source>
</evidence>
<keyword evidence="5" id="KW-0449">Lipoprotein</keyword>
<evidence type="ECO:0000256" key="5">
    <source>
        <dbReference type="ARBA" id="ARBA00023288"/>
    </source>
</evidence>
<keyword evidence="6" id="KW-0636">Prenylation</keyword>
<dbReference type="Gene3D" id="3.40.50.300">
    <property type="entry name" value="P-loop containing nucleotide triphosphate hydrolases"/>
    <property type="match status" value="1"/>
</dbReference>
<dbReference type="AlphaFoldDB" id="A0A4D9ENN0"/>
<organism evidence="7 8">
    <name type="scientific">Platysternon megacephalum</name>
    <name type="common">big-headed turtle</name>
    <dbReference type="NCBI Taxonomy" id="55544"/>
    <lineage>
        <taxon>Eukaryota</taxon>
        <taxon>Metazoa</taxon>
        <taxon>Chordata</taxon>
        <taxon>Craniata</taxon>
        <taxon>Vertebrata</taxon>
        <taxon>Euteleostomi</taxon>
        <taxon>Archelosauria</taxon>
        <taxon>Testudinata</taxon>
        <taxon>Testudines</taxon>
        <taxon>Cryptodira</taxon>
        <taxon>Durocryptodira</taxon>
        <taxon>Testudinoidea</taxon>
        <taxon>Platysternidae</taxon>
        <taxon>Platysternon</taxon>
    </lineage>
</organism>
<name>A0A4D9ENN0_9SAUR</name>
<gene>
    <name evidence="7" type="ORF">DR999_PMT04574</name>
</gene>
<dbReference type="EMBL" id="QXTE01000025">
    <property type="protein sequence ID" value="TFK12129.1"/>
    <property type="molecule type" value="Genomic_DNA"/>
</dbReference>
<keyword evidence="8" id="KW-1185">Reference proteome</keyword>
<comment type="caution">
    <text evidence="7">The sequence shown here is derived from an EMBL/GenBank/DDBJ whole genome shotgun (WGS) entry which is preliminary data.</text>
</comment>
<evidence type="ECO:0000313" key="8">
    <source>
        <dbReference type="Proteomes" id="UP000297703"/>
    </source>
</evidence>
<proteinExistence type="inferred from homology"/>
<dbReference type="SMART" id="SM00176">
    <property type="entry name" value="RAN"/>
    <property type="match status" value="1"/>
</dbReference>
<dbReference type="GO" id="GO:0090385">
    <property type="term" value="P:phagosome-lysosome fusion"/>
    <property type="evidence" value="ECO:0007669"/>
    <property type="project" value="TreeGrafter"/>
</dbReference>
<dbReference type="OrthoDB" id="1436450at2759"/>
<dbReference type="InterPro" id="IPR005225">
    <property type="entry name" value="Small_GTP-bd"/>
</dbReference>
<dbReference type="Proteomes" id="UP000297703">
    <property type="component" value="Unassembled WGS sequence"/>
</dbReference>
<dbReference type="STRING" id="55544.A0A4D9ENN0"/>
<dbReference type="SMART" id="SM00175">
    <property type="entry name" value="RAB"/>
    <property type="match status" value="1"/>
</dbReference>
<evidence type="ECO:0000256" key="1">
    <source>
        <dbReference type="ARBA" id="ARBA00004414"/>
    </source>
</evidence>
<dbReference type="GO" id="GO:0008333">
    <property type="term" value="P:endosome to lysosome transport"/>
    <property type="evidence" value="ECO:0007669"/>
    <property type="project" value="TreeGrafter"/>
</dbReference>
<reference evidence="7 8" key="2">
    <citation type="submission" date="2019-04" db="EMBL/GenBank/DDBJ databases">
        <title>The genome sequence of big-headed turtle.</title>
        <authorList>
            <person name="Gong S."/>
        </authorList>
    </citation>
    <scope>NUCLEOTIDE SEQUENCE [LARGE SCALE GENOMIC DNA]</scope>
    <source>
        <strain evidence="7">DO16091913</strain>
        <tissue evidence="7">Muscle</tissue>
    </source>
</reference>
<sequence>MTSRKKVLLKVIILGDSGVGKTSLMNQYVNKKFSNQYKATIGADFLTKEVMVDDRLVTMQIWDTAGQERFQSLGVAFYRGADCCVLVFDVTAPNTFKTLDSWRDEFLIQASPRDPENFPFVVLGNKIDLENRQVSHSGLSLKLLNWRACQDNSKRQLSLAQSIRAAYKESQLTLFNLGSWEESYPSGLYRGIHSLGEKGHNIRGNMRQWFRMCSTDASSVLFSCSKPSKRHLLHAVPGHLWLGENVAGLSCMLCGGEGCPL</sequence>
<dbReference type="PROSITE" id="PS51421">
    <property type="entry name" value="RAS"/>
    <property type="match status" value="1"/>
</dbReference>
<dbReference type="SUPFAM" id="SSF52540">
    <property type="entry name" value="P-loop containing nucleoside triphosphate hydrolases"/>
    <property type="match status" value="1"/>
</dbReference>
<keyword evidence="4" id="KW-0342">GTP-binding</keyword>
<dbReference type="GO" id="GO:0005764">
    <property type="term" value="C:lysosome"/>
    <property type="evidence" value="ECO:0007669"/>
    <property type="project" value="TreeGrafter"/>
</dbReference>
<dbReference type="CDD" id="cd01862">
    <property type="entry name" value="Rab7"/>
    <property type="match status" value="1"/>
</dbReference>
<protein>
    <submittedName>
        <fullName evidence="7">Protein TBATA</fullName>
    </submittedName>
</protein>
<evidence type="ECO:0000313" key="7">
    <source>
        <dbReference type="EMBL" id="TFK12129.1"/>
    </source>
</evidence>
<dbReference type="InterPro" id="IPR001806">
    <property type="entry name" value="Small_GTPase"/>
</dbReference>
<dbReference type="SMART" id="SM00174">
    <property type="entry name" value="RHO"/>
    <property type="match status" value="1"/>
</dbReference>
<evidence type="ECO:0000256" key="2">
    <source>
        <dbReference type="ARBA" id="ARBA00006270"/>
    </source>
</evidence>
<dbReference type="GO" id="GO:0045335">
    <property type="term" value="C:phagocytic vesicle"/>
    <property type="evidence" value="ECO:0007669"/>
    <property type="project" value="TreeGrafter"/>
</dbReference>
<reference evidence="7 8" key="1">
    <citation type="submission" date="2019-04" db="EMBL/GenBank/DDBJ databases">
        <title>Draft genome of the big-headed turtle Platysternon megacephalum.</title>
        <authorList>
            <person name="Gong S."/>
        </authorList>
    </citation>
    <scope>NUCLEOTIDE SEQUENCE [LARGE SCALE GENOMIC DNA]</scope>
    <source>
        <strain evidence="7">DO16091913</strain>
        <tissue evidence="7">Muscle</tissue>
    </source>
</reference>
<evidence type="ECO:0000256" key="6">
    <source>
        <dbReference type="ARBA" id="ARBA00023289"/>
    </source>
</evidence>
<accession>A0A4D9ENN0</accession>
<dbReference type="InterPro" id="IPR027417">
    <property type="entry name" value="P-loop_NTPase"/>
</dbReference>